<keyword evidence="1" id="KW-1133">Transmembrane helix</keyword>
<proteinExistence type="predicted"/>
<accession>A0A810MSC6</accession>
<feature type="transmembrane region" description="Helical" evidence="1">
    <location>
        <begin position="129"/>
        <end position="146"/>
    </location>
</feature>
<protein>
    <submittedName>
        <fullName evidence="2">Membrane protein</fullName>
    </submittedName>
</protein>
<name>A0A810MSC6_9ACTN</name>
<dbReference type="RefSeq" id="WP_212821864.1">
    <property type="nucleotide sequence ID" value="NZ_AP023359.1"/>
</dbReference>
<keyword evidence="1" id="KW-0472">Membrane</keyword>
<feature type="transmembrane region" description="Helical" evidence="1">
    <location>
        <begin position="102"/>
        <end position="122"/>
    </location>
</feature>
<feature type="transmembrane region" description="Helical" evidence="1">
    <location>
        <begin position="158"/>
        <end position="183"/>
    </location>
</feature>
<organism evidence="2 3">
    <name type="scientific">Polymorphospora rubra</name>
    <dbReference type="NCBI Taxonomy" id="338584"/>
    <lineage>
        <taxon>Bacteria</taxon>
        <taxon>Bacillati</taxon>
        <taxon>Actinomycetota</taxon>
        <taxon>Actinomycetes</taxon>
        <taxon>Micromonosporales</taxon>
        <taxon>Micromonosporaceae</taxon>
        <taxon>Polymorphospora</taxon>
    </lineage>
</organism>
<keyword evidence="3" id="KW-1185">Reference proteome</keyword>
<dbReference type="EMBL" id="AP023359">
    <property type="protein sequence ID" value="BCJ63852.1"/>
    <property type="molecule type" value="Genomic_DNA"/>
</dbReference>
<evidence type="ECO:0000313" key="3">
    <source>
        <dbReference type="Proteomes" id="UP000680866"/>
    </source>
</evidence>
<gene>
    <name evidence="2" type="ORF">Prubr_08730</name>
</gene>
<keyword evidence="1" id="KW-0812">Transmembrane</keyword>
<evidence type="ECO:0000256" key="1">
    <source>
        <dbReference type="SAM" id="Phobius"/>
    </source>
</evidence>
<sequence>MTTTIERTANHRVTTDNAVIPPVTGTIRQAETTGRKATRYALAGLRLALGWIFLWAFLDKLFGLGHGTAAEQAWINGGSPTRGFLGNAVAGPFADFYRGFAGAAWADWLFMIGLAAVGTALILGVGMRVAAAAGGLMMVLMWTAVLPPANNPFMDDHLIYAGVLLVLALTAAGDTLGLGRLWARVPIVKRLPFLR</sequence>
<evidence type="ECO:0000313" key="2">
    <source>
        <dbReference type="EMBL" id="BCJ63852.1"/>
    </source>
</evidence>
<reference evidence="2" key="1">
    <citation type="submission" date="2020-08" db="EMBL/GenBank/DDBJ databases">
        <title>Whole genome shotgun sequence of Polymorphospora rubra NBRC 101157.</title>
        <authorList>
            <person name="Komaki H."/>
            <person name="Tamura T."/>
        </authorList>
    </citation>
    <scope>NUCLEOTIDE SEQUENCE</scope>
    <source>
        <strain evidence="2">NBRC 101157</strain>
    </source>
</reference>
<dbReference type="KEGG" id="pry:Prubr_08730"/>
<dbReference type="Proteomes" id="UP000680866">
    <property type="component" value="Chromosome"/>
</dbReference>
<feature type="transmembrane region" description="Helical" evidence="1">
    <location>
        <begin position="40"/>
        <end position="58"/>
    </location>
</feature>
<dbReference type="AlphaFoldDB" id="A0A810MSC6"/>